<dbReference type="InterPro" id="IPR012337">
    <property type="entry name" value="RNaseH-like_sf"/>
</dbReference>
<dbReference type="GO" id="GO:0004523">
    <property type="term" value="F:RNA-DNA hybrid ribonuclease activity"/>
    <property type="evidence" value="ECO:0007669"/>
    <property type="project" value="InterPro"/>
</dbReference>
<dbReference type="PANTHER" id="PTHR47074:SF11">
    <property type="entry name" value="REVERSE TRANSCRIPTASE-LIKE PROTEIN"/>
    <property type="match status" value="1"/>
</dbReference>
<dbReference type="GO" id="GO:0003676">
    <property type="term" value="F:nucleic acid binding"/>
    <property type="evidence" value="ECO:0007669"/>
    <property type="project" value="InterPro"/>
</dbReference>
<dbReference type="InterPro" id="IPR052929">
    <property type="entry name" value="RNase_H-like_EbsB-rel"/>
</dbReference>
<dbReference type="AlphaFoldDB" id="A0A0E0N2U2"/>
<dbReference type="STRING" id="4529.A0A0E0N2U2"/>
<dbReference type="Gene3D" id="3.30.420.10">
    <property type="entry name" value="Ribonuclease H-like superfamily/Ribonuclease H"/>
    <property type="match status" value="1"/>
</dbReference>
<reference evidence="3" key="1">
    <citation type="submission" date="2013-06" db="EMBL/GenBank/DDBJ databases">
        <authorList>
            <person name="Zhao Q."/>
        </authorList>
    </citation>
    <scope>NUCLEOTIDE SEQUENCE</scope>
    <source>
        <strain evidence="3">cv. W1943</strain>
    </source>
</reference>
<dbReference type="InterPro" id="IPR044730">
    <property type="entry name" value="RNase_H-like_dom_plant"/>
</dbReference>
<reference evidence="2" key="2">
    <citation type="submission" date="2015-06" db="UniProtKB">
        <authorList>
            <consortium name="EnsemblPlants"/>
        </authorList>
    </citation>
    <scope>IDENTIFICATION</scope>
</reference>
<evidence type="ECO:0000259" key="1">
    <source>
        <dbReference type="Pfam" id="PF13456"/>
    </source>
</evidence>
<accession>A0A0E0N2U2</accession>
<dbReference type="InterPro" id="IPR002156">
    <property type="entry name" value="RNaseH_domain"/>
</dbReference>
<organism evidence="2 3">
    <name type="scientific">Oryza rufipogon</name>
    <name type="common">Brownbeard rice</name>
    <name type="synonym">Asian wild rice</name>
    <dbReference type="NCBI Taxonomy" id="4529"/>
    <lineage>
        <taxon>Eukaryota</taxon>
        <taxon>Viridiplantae</taxon>
        <taxon>Streptophyta</taxon>
        <taxon>Embryophyta</taxon>
        <taxon>Tracheophyta</taxon>
        <taxon>Spermatophyta</taxon>
        <taxon>Magnoliopsida</taxon>
        <taxon>Liliopsida</taxon>
        <taxon>Poales</taxon>
        <taxon>Poaceae</taxon>
        <taxon>BOP clade</taxon>
        <taxon>Oryzoideae</taxon>
        <taxon>Oryzeae</taxon>
        <taxon>Oryzinae</taxon>
        <taxon>Oryza</taxon>
    </lineage>
</organism>
<proteinExistence type="predicted"/>
<feature type="domain" description="RNase H type-1" evidence="1">
    <location>
        <begin position="26"/>
        <end position="97"/>
    </location>
</feature>
<dbReference type="CDD" id="cd06222">
    <property type="entry name" value="RNase_H_like"/>
    <property type="match status" value="1"/>
</dbReference>
<keyword evidence="3" id="KW-1185">Reference proteome</keyword>
<evidence type="ECO:0000313" key="3">
    <source>
        <dbReference type="Proteomes" id="UP000008022"/>
    </source>
</evidence>
<evidence type="ECO:0000313" key="2">
    <source>
        <dbReference type="EnsemblPlants" id="ORUFI01G35130.1"/>
    </source>
</evidence>
<dbReference type="InterPro" id="IPR036397">
    <property type="entry name" value="RNaseH_sf"/>
</dbReference>
<dbReference type="PANTHER" id="PTHR47074">
    <property type="entry name" value="BNAC02G40300D PROTEIN"/>
    <property type="match status" value="1"/>
</dbReference>
<dbReference type="Proteomes" id="UP000008022">
    <property type="component" value="Unassembled WGS sequence"/>
</dbReference>
<dbReference type="SUPFAM" id="SSF53098">
    <property type="entry name" value="Ribonuclease H-like"/>
    <property type="match status" value="1"/>
</dbReference>
<dbReference type="HOGENOM" id="CLU_000680_14_7_1"/>
<dbReference type="EnsemblPlants" id="ORUFI01G35130.1">
    <property type="protein sequence ID" value="ORUFI01G35130.1"/>
    <property type="gene ID" value="ORUFI01G35130"/>
</dbReference>
<dbReference type="Gramene" id="ORUFI01G35130.1">
    <property type="protein sequence ID" value="ORUFI01G35130.1"/>
    <property type="gene ID" value="ORUFI01G35130"/>
</dbReference>
<sequence>MAVAGKPKLYITDPAKSLSFHPSAVAIRTAKEKGMARVELETDSLMLCNALQSNSFNLSVMGGVILEIKHVIASCFYSFSINYCPRNCNKVAHELAALGCNLQDVSSWKGLVSKIKEQTRSRWCSFRQERWTIIS</sequence>
<protein>
    <recommendedName>
        <fullName evidence="1">RNase H type-1 domain-containing protein</fullName>
    </recommendedName>
</protein>
<name>A0A0E0N2U2_ORYRU</name>
<dbReference type="Pfam" id="PF13456">
    <property type="entry name" value="RVT_3"/>
    <property type="match status" value="1"/>
</dbReference>